<dbReference type="PROSITE" id="PS00194">
    <property type="entry name" value="THIOREDOXIN_1"/>
    <property type="match status" value="1"/>
</dbReference>
<dbReference type="Proteomes" id="UP000182763">
    <property type="component" value="Unassembled WGS sequence"/>
</dbReference>
<dbReference type="STRING" id="1805029.AUK42_01745"/>
<dbReference type="PANTHER" id="PTHR32234">
    <property type="entry name" value="THIOL:DISULFIDE INTERCHANGE PROTEIN DSBD"/>
    <property type="match status" value="1"/>
</dbReference>
<proteinExistence type="predicted"/>
<dbReference type="InterPro" id="IPR017937">
    <property type="entry name" value="Thioredoxin_CS"/>
</dbReference>
<reference evidence="9 10" key="3">
    <citation type="submission" date="2017-09" db="EMBL/GenBank/DDBJ databases">
        <title>Depth-based differentiation of microbial function through sediment-hosted aquifers and enrichment of novel symbionts in the deep terrestrial subsurface.</title>
        <authorList>
            <person name="Probst A.J."/>
            <person name="Ladd B."/>
            <person name="Jarett J.K."/>
            <person name="Geller-Mcgrath D.E."/>
            <person name="Sieber C.M."/>
            <person name="Emerson J.B."/>
            <person name="Anantharaman K."/>
            <person name="Thomas B.C."/>
            <person name="Malmstrom R."/>
            <person name="Stieglmeier M."/>
            <person name="Klingl A."/>
            <person name="Woyke T."/>
            <person name="Ryan C.M."/>
            <person name="Banfield J.F."/>
        </authorList>
    </citation>
    <scope>NUCLEOTIDE SEQUENCE [LARGE SCALE GENOMIC DNA]</scope>
    <source>
        <strain evidence="6">CG_4_10_14_3_um_filter_34_13</strain>
        <strain evidence="7">CG_4_9_14_3_um_filter_33_16</strain>
    </source>
</reference>
<dbReference type="Gene3D" id="3.40.30.10">
    <property type="entry name" value="Glutaredoxin"/>
    <property type="match status" value="1"/>
</dbReference>
<dbReference type="GO" id="GO:0045454">
    <property type="term" value="P:cell redox homeostasis"/>
    <property type="evidence" value="ECO:0007669"/>
    <property type="project" value="TreeGrafter"/>
</dbReference>
<dbReference type="InterPro" id="IPR036249">
    <property type="entry name" value="Thioredoxin-like_sf"/>
</dbReference>
<reference evidence="5" key="2">
    <citation type="submission" date="2017-09" db="EMBL/GenBank/DDBJ databases">
        <title>Depth-based differentiation of microbial function through sediment-hosted aquifers and enrichment of novel symbionts in the deep terrestrial subsurface.</title>
        <authorList>
            <person name="Probst A.J."/>
            <person name="Ladd B."/>
            <person name="Jarett J.K."/>
            <person name="Geller-Mcgrath D.E."/>
            <person name="Sieber C.M.K."/>
            <person name="Emerson J.B."/>
            <person name="Anantharaman K."/>
            <person name="Thomas B.C."/>
            <person name="Malmstrom R."/>
            <person name="Stieglmeier M."/>
            <person name="Klingl A."/>
            <person name="Woyke T."/>
            <person name="Ryan C.M."/>
            <person name="Banfield J.F."/>
        </authorList>
    </citation>
    <scope>NUCLEOTIDE SEQUENCE</scope>
    <source>
        <strain evidence="5">CG_4_8_14_3_um_filter_34_18</strain>
    </source>
</reference>
<protein>
    <recommendedName>
        <fullName evidence="3">Thioredoxin domain-containing protein</fullName>
    </recommendedName>
</protein>
<evidence type="ECO:0000313" key="4">
    <source>
        <dbReference type="EMBL" id="OIP72871.1"/>
    </source>
</evidence>
<dbReference type="Proteomes" id="UP000228560">
    <property type="component" value="Unassembled WGS sequence"/>
</dbReference>
<reference evidence="4 8" key="1">
    <citation type="journal article" date="2016" name="Environ. Microbiol.">
        <title>Genomic resolution of a cold subsurface aquifer community provides metabolic insights for novel microbes adapted to high CO concentrations.</title>
        <authorList>
            <person name="Probst A.J."/>
            <person name="Castelle C.J."/>
            <person name="Singh A."/>
            <person name="Brown C.T."/>
            <person name="Anantharaman K."/>
            <person name="Sharon I."/>
            <person name="Hug L.A."/>
            <person name="Burstein D."/>
            <person name="Emerson J.B."/>
            <person name="Thomas B.C."/>
            <person name="Banfield J.F."/>
        </authorList>
    </citation>
    <scope>NUCLEOTIDE SEQUENCE [LARGE SCALE GENOMIC DNA]</scope>
    <source>
        <strain evidence="4">CG2_30_33_13</strain>
    </source>
</reference>
<evidence type="ECO:0000313" key="6">
    <source>
        <dbReference type="EMBL" id="PIY31240.1"/>
    </source>
</evidence>
<evidence type="ECO:0000313" key="9">
    <source>
        <dbReference type="Proteomes" id="UP000228560"/>
    </source>
</evidence>
<comment type="caution">
    <text evidence="4">The sequence shown here is derived from an EMBL/GenBank/DDBJ whole genome shotgun (WGS) entry which is preliminary data.</text>
</comment>
<accession>A0A2M7PKT5</accession>
<evidence type="ECO:0000313" key="10">
    <source>
        <dbReference type="Proteomes" id="UP000230646"/>
    </source>
</evidence>
<dbReference type="PROSITE" id="PS51352">
    <property type="entry name" value="THIOREDOXIN_2"/>
    <property type="match status" value="1"/>
</dbReference>
<keyword evidence="1" id="KW-0676">Redox-active center</keyword>
<dbReference type="Proteomes" id="UP000231493">
    <property type="component" value="Unassembled WGS sequence"/>
</dbReference>
<evidence type="ECO:0000256" key="1">
    <source>
        <dbReference type="ARBA" id="ARBA00023284"/>
    </source>
</evidence>
<feature type="domain" description="Thioredoxin" evidence="3">
    <location>
        <begin position="34"/>
        <end position="168"/>
    </location>
</feature>
<keyword evidence="2" id="KW-1133">Transmembrane helix</keyword>
<evidence type="ECO:0000256" key="2">
    <source>
        <dbReference type="SAM" id="Phobius"/>
    </source>
</evidence>
<accession>A0A2M8CCR6</accession>
<dbReference type="Pfam" id="PF13098">
    <property type="entry name" value="Thioredoxin_2"/>
    <property type="match status" value="1"/>
</dbReference>
<evidence type="ECO:0000313" key="8">
    <source>
        <dbReference type="Proteomes" id="UP000182763"/>
    </source>
</evidence>
<dbReference type="EMBL" id="PFIP01000120">
    <property type="protein sequence ID" value="PIX33939.1"/>
    <property type="molecule type" value="Genomic_DNA"/>
</dbReference>
<organism evidence="4 8">
    <name type="scientific">Candidatus Infernicultor aquiphilus</name>
    <dbReference type="NCBI Taxonomy" id="1805029"/>
    <lineage>
        <taxon>Bacteria</taxon>
        <taxon>Pseudomonadati</taxon>
        <taxon>Atribacterota</taxon>
        <taxon>Candidatus Phoenicimicrobiia</taxon>
        <taxon>Candidatus Pheonicimicrobiales</taxon>
        <taxon>Candidatus Phoenicimicrobiaceae</taxon>
        <taxon>Candidatus Infernicultor</taxon>
    </lineage>
</organism>
<dbReference type="InterPro" id="IPR012336">
    <property type="entry name" value="Thioredoxin-like_fold"/>
</dbReference>
<sequence length="183" mass="21525">MKIFSAKRDQIMILTIFLILIFFFGIRSYFKTNQQGREVVEENNLLALNWLSYNEGLALAEKENKYVLIDFYTDWCGYCKKMDKNTYSNEEVKKILSKKFVIIRVNAESDNKVIENGEEITERELAKLYQVSGYPTTWFLESNHSRVAPLPGYVTTEQFIPVLNYIGEGWYKSISFKEYSEKI</sequence>
<dbReference type="EMBL" id="PFKO01000365">
    <property type="protein sequence ID" value="PIY31240.1"/>
    <property type="molecule type" value="Genomic_DNA"/>
</dbReference>
<dbReference type="AlphaFoldDB" id="A0A1J5GW63"/>
<evidence type="ECO:0000313" key="7">
    <source>
        <dbReference type="EMBL" id="PJB56860.1"/>
    </source>
</evidence>
<dbReference type="EMBL" id="MNYY01000039">
    <property type="protein sequence ID" value="OIP72871.1"/>
    <property type="molecule type" value="Genomic_DNA"/>
</dbReference>
<dbReference type="SUPFAM" id="SSF52833">
    <property type="entry name" value="Thioredoxin-like"/>
    <property type="match status" value="1"/>
</dbReference>
<evidence type="ECO:0000259" key="3">
    <source>
        <dbReference type="PROSITE" id="PS51352"/>
    </source>
</evidence>
<name>A0A1J5GW63_9BACT</name>
<accession>A0A1J5GW63</accession>
<evidence type="ECO:0000313" key="5">
    <source>
        <dbReference type="EMBL" id="PIX33939.1"/>
    </source>
</evidence>
<gene>
    <name evidence="4" type="ORF">AUK42_01745</name>
    <name evidence="7" type="ORF">CO097_04350</name>
    <name evidence="6" type="ORF">COZ07_09995</name>
    <name evidence="5" type="ORF">COZ58_05680</name>
</gene>
<feature type="transmembrane region" description="Helical" evidence="2">
    <location>
        <begin position="12"/>
        <end position="30"/>
    </location>
</feature>
<keyword evidence="2" id="KW-0472">Membrane</keyword>
<dbReference type="EMBL" id="PFTV01000104">
    <property type="protein sequence ID" value="PJB56860.1"/>
    <property type="molecule type" value="Genomic_DNA"/>
</dbReference>
<keyword evidence="2" id="KW-0812">Transmembrane</keyword>
<dbReference type="PANTHER" id="PTHR32234:SF0">
    <property type="entry name" value="THIOL:DISULFIDE INTERCHANGE PROTEIN DSBD"/>
    <property type="match status" value="1"/>
</dbReference>
<accession>A0A2M7K714</accession>
<dbReference type="GO" id="GO:0015035">
    <property type="term" value="F:protein-disulfide reductase activity"/>
    <property type="evidence" value="ECO:0007669"/>
    <property type="project" value="TreeGrafter"/>
</dbReference>
<dbReference type="Proteomes" id="UP000230646">
    <property type="component" value="Unassembled WGS sequence"/>
</dbReference>
<dbReference type="InterPro" id="IPR013766">
    <property type="entry name" value="Thioredoxin_domain"/>
</dbReference>
<dbReference type="RefSeq" id="WP_406608469.1">
    <property type="nucleotide sequence ID" value="NZ_PFKO01000365.1"/>
</dbReference>